<dbReference type="AlphaFoldDB" id="A0A150KMF4"/>
<reference evidence="3 5" key="1">
    <citation type="submission" date="2016-01" db="EMBL/GenBank/DDBJ databases">
        <title>Genome Sequences of Twelve Sporeforming Bacillus Species Isolated from Foods.</title>
        <authorList>
            <person name="Berendsen E.M."/>
            <person name="Wells-Bennik M.H."/>
            <person name="Krawcyk A.O."/>
            <person name="De Jong A."/>
            <person name="Holsappel S."/>
            <person name="Eijlander R.T."/>
            <person name="Kuipers O.P."/>
        </authorList>
    </citation>
    <scope>NUCLEOTIDE SEQUENCE [LARGE SCALE GENOMIC DNA]</scope>
    <source>
        <strain evidence="3 5">B4102</strain>
    </source>
</reference>
<evidence type="ECO:0000313" key="3">
    <source>
        <dbReference type="EMBL" id="KYC95176.1"/>
    </source>
</evidence>
<keyword evidence="1" id="KW-0472">Membrane</keyword>
<dbReference type="Proteomes" id="UP000595512">
    <property type="component" value="Chromosome"/>
</dbReference>
<organism evidence="3 5">
    <name type="scientific">Heyndrickxia sporothermodurans</name>
    <dbReference type="NCBI Taxonomy" id="46224"/>
    <lineage>
        <taxon>Bacteria</taxon>
        <taxon>Bacillati</taxon>
        <taxon>Bacillota</taxon>
        <taxon>Bacilli</taxon>
        <taxon>Bacillales</taxon>
        <taxon>Bacillaceae</taxon>
        <taxon>Heyndrickxia</taxon>
    </lineage>
</organism>
<dbReference type="GeneID" id="62498272"/>
<sequence length="97" mass="11203">MIVAFHCLAALNIIDAVITFIGLKLGMIKEANPLMDYIYNQHSILFLAVKLSFSFILYSFLYVKKVPAKNIVKYTAYMAVLIYSFVFSLHLYWIVKI</sequence>
<dbReference type="Proteomes" id="UP000075666">
    <property type="component" value="Unassembled WGS sequence"/>
</dbReference>
<dbReference type="InterPro" id="IPR043717">
    <property type="entry name" value="DUF5658"/>
</dbReference>
<name>A0A150KMF4_9BACI</name>
<evidence type="ECO:0000313" key="6">
    <source>
        <dbReference type="Proteomes" id="UP000595512"/>
    </source>
</evidence>
<dbReference type="RefSeq" id="WP_066234643.1">
    <property type="nucleotide sequence ID" value="NZ_CP066701.1"/>
</dbReference>
<dbReference type="OrthoDB" id="2084666at2"/>
<protein>
    <recommendedName>
        <fullName evidence="2">DUF5658 domain-containing protein</fullName>
    </recommendedName>
</protein>
<feature type="transmembrane region" description="Helical" evidence="1">
    <location>
        <begin position="75"/>
        <end position="95"/>
    </location>
</feature>
<dbReference type="KEGG" id="hspo:JGZ69_16680"/>
<dbReference type="Pfam" id="PF18902">
    <property type="entry name" value="DUF5658"/>
    <property type="match status" value="1"/>
</dbReference>
<keyword evidence="1" id="KW-0812">Transmembrane</keyword>
<dbReference type="EMBL" id="LQYN01000097">
    <property type="protein sequence ID" value="KYC95176.1"/>
    <property type="molecule type" value="Genomic_DNA"/>
</dbReference>
<evidence type="ECO:0000313" key="4">
    <source>
        <dbReference type="EMBL" id="QQX24417.1"/>
    </source>
</evidence>
<dbReference type="EMBL" id="CP066701">
    <property type="protein sequence ID" value="QQX24417.1"/>
    <property type="molecule type" value="Genomic_DNA"/>
</dbReference>
<proteinExistence type="predicted"/>
<dbReference type="STRING" id="46224.B4102_1447"/>
<evidence type="ECO:0000259" key="2">
    <source>
        <dbReference type="Pfam" id="PF18902"/>
    </source>
</evidence>
<feature type="transmembrane region" description="Helical" evidence="1">
    <location>
        <begin position="44"/>
        <end position="63"/>
    </location>
</feature>
<dbReference type="PATRIC" id="fig|46224.3.peg.188"/>
<keyword evidence="1" id="KW-1133">Transmembrane helix</keyword>
<gene>
    <name evidence="3" type="ORF">B4102_1447</name>
    <name evidence="4" type="ORF">JGZ69_16680</name>
</gene>
<feature type="domain" description="DUF5658" evidence="2">
    <location>
        <begin position="7"/>
        <end position="95"/>
    </location>
</feature>
<keyword evidence="5" id="KW-1185">Reference proteome</keyword>
<evidence type="ECO:0000313" key="5">
    <source>
        <dbReference type="Proteomes" id="UP000075666"/>
    </source>
</evidence>
<reference evidence="4 6" key="2">
    <citation type="submission" date="2020-12" db="EMBL/GenBank/DDBJ databases">
        <title>Taxonomic evaluation of the Bacillus sporothermodurans group of bacteria based on whole genome sequences.</title>
        <authorList>
            <person name="Fiedler G."/>
            <person name="Herbstmann A.-D."/>
            <person name="Doll E."/>
            <person name="Wenning M."/>
            <person name="Brinks E."/>
            <person name="Kabisch J."/>
            <person name="Breitenwieser F."/>
            <person name="Lappann M."/>
            <person name="Boehnlein C."/>
            <person name="Franz C."/>
        </authorList>
    </citation>
    <scope>NUCLEOTIDE SEQUENCE [LARGE SCALE GENOMIC DNA]</scope>
    <source>
        <strain evidence="4 6">DSM 10599</strain>
    </source>
</reference>
<accession>A0A150KMF4</accession>
<evidence type="ECO:0000256" key="1">
    <source>
        <dbReference type="SAM" id="Phobius"/>
    </source>
</evidence>